<dbReference type="EMBL" id="CAJNOR010003381">
    <property type="protein sequence ID" value="CAF1408193.1"/>
    <property type="molecule type" value="Genomic_DNA"/>
</dbReference>
<reference evidence="2" key="1">
    <citation type="submission" date="2021-02" db="EMBL/GenBank/DDBJ databases">
        <authorList>
            <person name="Nowell W R."/>
        </authorList>
    </citation>
    <scope>NUCLEOTIDE SEQUENCE</scope>
</reference>
<dbReference type="OrthoDB" id="10038342at2759"/>
<feature type="transmembrane region" description="Helical" evidence="1">
    <location>
        <begin position="44"/>
        <end position="64"/>
    </location>
</feature>
<comment type="caution">
    <text evidence="2">The sequence shown here is derived from an EMBL/GenBank/DDBJ whole genome shotgun (WGS) entry which is preliminary data.</text>
</comment>
<accession>A0A813XEK0</accession>
<dbReference type="EMBL" id="CAJNOJ010000026">
    <property type="protein sequence ID" value="CAF0868893.1"/>
    <property type="molecule type" value="Genomic_DNA"/>
</dbReference>
<proteinExistence type="predicted"/>
<keyword evidence="1" id="KW-0472">Membrane</keyword>
<keyword evidence="1" id="KW-0812">Transmembrane</keyword>
<feature type="transmembrane region" description="Helical" evidence="1">
    <location>
        <begin position="7"/>
        <end position="24"/>
    </location>
</feature>
<evidence type="ECO:0000313" key="5">
    <source>
        <dbReference type="Proteomes" id="UP000663852"/>
    </source>
</evidence>
<name>A0A813XEK0_ADIRI</name>
<gene>
    <name evidence="2" type="ORF">EDS130_LOCUS8187</name>
    <name evidence="3" type="ORF">XAT740_LOCUS34528</name>
</gene>
<organism evidence="2 5">
    <name type="scientific">Adineta ricciae</name>
    <name type="common">Rotifer</name>
    <dbReference type="NCBI Taxonomy" id="249248"/>
    <lineage>
        <taxon>Eukaryota</taxon>
        <taxon>Metazoa</taxon>
        <taxon>Spiralia</taxon>
        <taxon>Gnathifera</taxon>
        <taxon>Rotifera</taxon>
        <taxon>Eurotatoria</taxon>
        <taxon>Bdelloidea</taxon>
        <taxon>Adinetida</taxon>
        <taxon>Adinetidae</taxon>
        <taxon>Adineta</taxon>
    </lineage>
</organism>
<feature type="transmembrane region" description="Helical" evidence="1">
    <location>
        <begin position="113"/>
        <end position="133"/>
    </location>
</feature>
<protein>
    <submittedName>
        <fullName evidence="2">Uncharacterized protein</fullName>
    </submittedName>
</protein>
<evidence type="ECO:0000256" key="1">
    <source>
        <dbReference type="SAM" id="Phobius"/>
    </source>
</evidence>
<keyword evidence="1" id="KW-1133">Transmembrane helix</keyword>
<dbReference type="Proteomes" id="UP000663828">
    <property type="component" value="Unassembled WGS sequence"/>
</dbReference>
<keyword evidence="4" id="KW-1185">Reference proteome</keyword>
<evidence type="ECO:0000313" key="2">
    <source>
        <dbReference type="EMBL" id="CAF0868893.1"/>
    </source>
</evidence>
<feature type="transmembrane region" description="Helical" evidence="1">
    <location>
        <begin position="76"/>
        <end position="101"/>
    </location>
</feature>
<dbReference type="Proteomes" id="UP000663852">
    <property type="component" value="Unassembled WGS sequence"/>
</dbReference>
<dbReference type="AlphaFoldDB" id="A0A813XEK0"/>
<evidence type="ECO:0000313" key="3">
    <source>
        <dbReference type="EMBL" id="CAF1408193.1"/>
    </source>
</evidence>
<evidence type="ECO:0000313" key="4">
    <source>
        <dbReference type="Proteomes" id="UP000663828"/>
    </source>
</evidence>
<sequence length="141" mass="15490">MDLRRTIIILMAIACVITLVGVIHCHVNHPLNEVFSAYRMSYSIIFPLLLCLTGFLLIEQLMITDGTVAPLNRLRTIYAFAAAIALFVFGVGAAIVASRWYSAAPYNAYQHSAVIASVIAFVGMAVYIAEALARNRKSRII</sequence>